<evidence type="ECO:0000259" key="2">
    <source>
        <dbReference type="Pfam" id="PF14331"/>
    </source>
</evidence>
<dbReference type="InterPro" id="IPR031325">
    <property type="entry name" value="RHS_repeat"/>
</dbReference>
<dbReference type="NCBIfam" id="TIGR03348">
    <property type="entry name" value="VI_IcmF"/>
    <property type="match status" value="1"/>
</dbReference>
<dbReference type="InterPro" id="IPR006530">
    <property type="entry name" value="YD"/>
</dbReference>
<name>A0A732I7Q2_SALET</name>
<dbReference type="SUPFAM" id="SSF52540">
    <property type="entry name" value="P-loop containing nucleoside triphosphate hydrolases"/>
    <property type="match status" value="1"/>
</dbReference>
<evidence type="ECO:0000313" key="3">
    <source>
        <dbReference type="EMBL" id="HAE5060463.1"/>
    </source>
</evidence>
<sequence>MSIIGISVLCLAIGFVTPLLALGDVHPFAPLWVRLTLIGFILLMYALYGLYRLWRALRMDEQLLRRFLHPRGEEVPVAGEIKADLRTVNHIVTQAIRQLRQLRVDMPGWRKIFEGKRFLYELPWFMVVGSPGDGKTTALLNTGLQFPLAEQMEQTSRILTVPGGGTLHCDWWFTNEAVLIDTAGRYARHDDGGEVSAAQRNAGEWQGFLGLLRKHRPGAPLNGVILTLNVADLTAQSPAERLAACAALRARLADLRETLGIRFPVYLVVTKMDLLPGFSDYFRTLTSHLRAQIWGFTLPYSRRRKAGDPQALHAACAQELARLTLRLDQGLDTRLQEEYDLKSRQRLYTFPREFAALGEPLTQTQWNGEFDEITRTALDDDAVWKTQYNAHGQPVQETDPEGRVTQYAYDEQGQMCSRTDAAGGTVVTAFDSRGQMTRYTDCSGRSTGYDHDEDGNLTRVTDAEGKVVRISYNRLGLPETVNSPGKQQDRYTWNALGLMSSHRRITGSVESWRYTPRGLLAAHTDEEKRETRWQYTPEGRVTALTNGNGAQYRFSHDADGRLVREVRPDGLSRTFILDDSGYLTAIQTTGTQGGVRRETQQRDALGRLLRTENEHGQRTFSYNRLDQITAVTLTPTEAGQQQHRMQADTVRFEYDRSGWLTAEAGGKQNSSVSVNLVWGVLLRVSPSDPRPALVTNGHHLLNTGNTRLSLIRAGNCDTTCHWQNIDKSIYPGGSADIPAGIKSNAFRVEYRTGANSPVISADLTAAGK</sequence>
<dbReference type="InterPro" id="IPR017731">
    <property type="entry name" value="TssM1-like"/>
</dbReference>
<dbReference type="PANTHER" id="PTHR36153">
    <property type="entry name" value="INNER MEMBRANE PROTEIN-RELATED"/>
    <property type="match status" value="1"/>
</dbReference>
<dbReference type="NCBIfam" id="TIGR01643">
    <property type="entry name" value="YD_repeat_2x"/>
    <property type="match status" value="5"/>
</dbReference>
<keyword evidence="1" id="KW-1133">Transmembrane helix</keyword>
<evidence type="ECO:0000256" key="1">
    <source>
        <dbReference type="SAM" id="Phobius"/>
    </source>
</evidence>
<dbReference type="Pfam" id="PF05593">
    <property type="entry name" value="RHS_repeat"/>
    <property type="match status" value="3"/>
</dbReference>
<dbReference type="Gene3D" id="2.180.10.10">
    <property type="entry name" value="RHS repeat-associated core"/>
    <property type="match status" value="1"/>
</dbReference>
<dbReference type="InterPro" id="IPR053156">
    <property type="entry name" value="T6SS_TssM-like"/>
</dbReference>
<proteinExistence type="predicted"/>
<dbReference type="EMBL" id="DAASDL010000031">
    <property type="protein sequence ID" value="HAE5060463.1"/>
    <property type="molecule type" value="Genomic_DNA"/>
</dbReference>
<keyword evidence="1" id="KW-0472">Membrane</keyword>
<protein>
    <submittedName>
        <fullName evidence="3">Type VI secretion system membrane subunit TssM</fullName>
    </submittedName>
</protein>
<dbReference type="Pfam" id="PF14331">
    <property type="entry name" value="IcmF-related_N"/>
    <property type="match status" value="1"/>
</dbReference>
<dbReference type="SUPFAM" id="SSF50969">
    <property type="entry name" value="YVTN repeat-like/Quinoprotein amine dehydrogenase"/>
    <property type="match status" value="1"/>
</dbReference>
<reference evidence="3" key="1">
    <citation type="journal article" date="2018" name="Genome Biol.">
        <title>SKESA: strategic k-mer extension for scrupulous assemblies.</title>
        <authorList>
            <person name="Souvorov A."/>
            <person name="Agarwala R."/>
            <person name="Lipman D.J."/>
        </authorList>
    </citation>
    <scope>NUCLEOTIDE SEQUENCE</scope>
    <source>
        <strain evidence="3">09-2545</strain>
    </source>
</reference>
<accession>A0A732I7Q2</accession>
<feature type="transmembrane region" description="Helical" evidence="1">
    <location>
        <begin position="31"/>
        <end position="51"/>
    </location>
</feature>
<organism evidence="3">
    <name type="scientific">Salmonella enterica subsp. enterica serovar Sandiego</name>
    <dbReference type="NCBI Taxonomy" id="1151002"/>
    <lineage>
        <taxon>Bacteria</taxon>
        <taxon>Pseudomonadati</taxon>
        <taxon>Pseudomonadota</taxon>
        <taxon>Gammaproteobacteria</taxon>
        <taxon>Enterobacterales</taxon>
        <taxon>Enterobacteriaceae</taxon>
        <taxon>Salmonella</taxon>
    </lineage>
</organism>
<reference evidence="3" key="2">
    <citation type="submission" date="2018-07" db="EMBL/GenBank/DDBJ databases">
        <authorList>
            <consortium name="NCBI Pathogen Detection Project"/>
        </authorList>
    </citation>
    <scope>NUCLEOTIDE SEQUENCE</scope>
    <source>
        <strain evidence="3">09-2545</strain>
    </source>
</reference>
<gene>
    <name evidence="3" type="primary">tssM</name>
    <name evidence="3" type="ORF">G4G45_004225</name>
</gene>
<comment type="caution">
    <text evidence="3">The sequence shown here is derived from an EMBL/GenBank/DDBJ whole genome shotgun (WGS) entry which is preliminary data.</text>
</comment>
<dbReference type="AlphaFoldDB" id="A0A732I7Q2"/>
<dbReference type="InterPro" id="IPR025743">
    <property type="entry name" value="TssM1_N"/>
</dbReference>
<dbReference type="InterPro" id="IPR027417">
    <property type="entry name" value="P-loop_NTPase"/>
</dbReference>
<feature type="domain" description="Type VI secretion system component TssM1 N-terminal" evidence="2">
    <location>
        <begin position="199"/>
        <end position="363"/>
    </location>
</feature>
<keyword evidence="1" id="KW-0812">Transmembrane</keyword>
<dbReference type="InterPro" id="IPR011044">
    <property type="entry name" value="Quino_amine_DH_bsu"/>
</dbReference>
<dbReference type="PANTHER" id="PTHR36153:SF1">
    <property type="entry name" value="TYPE VI SECRETION SYSTEM COMPONENT TSSM1"/>
    <property type="match status" value="1"/>
</dbReference>